<gene>
    <name evidence="1" type="ORF">L6452_41789</name>
</gene>
<proteinExistence type="predicted"/>
<comment type="caution">
    <text evidence="1">The sequence shown here is derived from an EMBL/GenBank/DDBJ whole genome shotgun (WGS) entry which is preliminary data.</text>
</comment>
<accession>A0ACB8XPH4</accession>
<evidence type="ECO:0000313" key="1">
    <source>
        <dbReference type="EMBL" id="KAI3670136.1"/>
    </source>
</evidence>
<dbReference type="EMBL" id="CM042062">
    <property type="protein sequence ID" value="KAI3670136.1"/>
    <property type="molecule type" value="Genomic_DNA"/>
</dbReference>
<dbReference type="Proteomes" id="UP001055879">
    <property type="component" value="Linkage Group LG16"/>
</dbReference>
<protein>
    <submittedName>
        <fullName evidence="1">Uncharacterized protein</fullName>
    </submittedName>
</protein>
<evidence type="ECO:0000313" key="2">
    <source>
        <dbReference type="Proteomes" id="UP001055879"/>
    </source>
</evidence>
<organism evidence="1 2">
    <name type="scientific">Arctium lappa</name>
    <name type="common">Greater burdock</name>
    <name type="synonym">Lappa major</name>
    <dbReference type="NCBI Taxonomy" id="4217"/>
    <lineage>
        <taxon>Eukaryota</taxon>
        <taxon>Viridiplantae</taxon>
        <taxon>Streptophyta</taxon>
        <taxon>Embryophyta</taxon>
        <taxon>Tracheophyta</taxon>
        <taxon>Spermatophyta</taxon>
        <taxon>Magnoliopsida</taxon>
        <taxon>eudicotyledons</taxon>
        <taxon>Gunneridae</taxon>
        <taxon>Pentapetalae</taxon>
        <taxon>asterids</taxon>
        <taxon>campanulids</taxon>
        <taxon>Asterales</taxon>
        <taxon>Asteraceae</taxon>
        <taxon>Carduoideae</taxon>
        <taxon>Cardueae</taxon>
        <taxon>Arctiinae</taxon>
        <taxon>Arctium</taxon>
    </lineage>
</organism>
<reference evidence="1 2" key="2">
    <citation type="journal article" date="2022" name="Mol. Ecol. Resour.">
        <title>The genomes of chicory, endive, great burdock and yacon provide insights into Asteraceae paleo-polyploidization history and plant inulin production.</title>
        <authorList>
            <person name="Fan W."/>
            <person name="Wang S."/>
            <person name="Wang H."/>
            <person name="Wang A."/>
            <person name="Jiang F."/>
            <person name="Liu H."/>
            <person name="Zhao H."/>
            <person name="Xu D."/>
            <person name="Zhang Y."/>
        </authorList>
    </citation>
    <scope>NUCLEOTIDE SEQUENCE [LARGE SCALE GENOMIC DNA]</scope>
    <source>
        <strain evidence="2">cv. Niubang</strain>
    </source>
</reference>
<name>A0ACB8XPH4_ARCLA</name>
<sequence length="197" mass="21836">MMKSDGGPPRWFSPLDYYASRLNNSPLLLSLPGVDGTGLSLLLHHHRLGEIFDIWCLHIPNTDRTPFTDLVKLVERTIRSENCHFPNRPIYIVGESVGGCLALAVAARIPHIDLVLVLANPATSFGKSQLQPLLPILKIIPHHIYSGLPYVMSLMTDVPSRMLISTAQKGLPSQKTITNLSEDVAAFFSYLSRRPDT</sequence>
<keyword evidence="2" id="KW-1185">Reference proteome</keyword>
<reference evidence="2" key="1">
    <citation type="journal article" date="2022" name="Mol. Ecol. Resour.">
        <title>The genomes of chicory, endive, great burdock and yacon provide insights into Asteraceae palaeo-polyploidization history and plant inulin production.</title>
        <authorList>
            <person name="Fan W."/>
            <person name="Wang S."/>
            <person name="Wang H."/>
            <person name="Wang A."/>
            <person name="Jiang F."/>
            <person name="Liu H."/>
            <person name="Zhao H."/>
            <person name="Xu D."/>
            <person name="Zhang Y."/>
        </authorList>
    </citation>
    <scope>NUCLEOTIDE SEQUENCE [LARGE SCALE GENOMIC DNA]</scope>
    <source>
        <strain evidence="2">cv. Niubang</strain>
    </source>
</reference>